<proteinExistence type="predicted"/>
<name>A0ABP6Z7M0_9ACTN</name>
<evidence type="ECO:0000313" key="2">
    <source>
        <dbReference type="EMBL" id="GAA3600375.1"/>
    </source>
</evidence>
<evidence type="ECO:0000256" key="1">
    <source>
        <dbReference type="SAM" id="MobiDB-lite"/>
    </source>
</evidence>
<feature type="region of interest" description="Disordered" evidence="1">
    <location>
        <begin position="1"/>
        <end position="20"/>
    </location>
</feature>
<organism evidence="2 3">
    <name type="scientific">Nonomuraea rosea</name>
    <dbReference type="NCBI Taxonomy" id="638574"/>
    <lineage>
        <taxon>Bacteria</taxon>
        <taxon>Bacillati</taxon>
        <taxon>Actinomycetota</taxon>
        <taxon>Actinomycetes</taxon>
        <taxon>Streptosporangiales</taxon>
        <taxon>Streptosporangiaceae</taxon>
        <taxon>Nonomuraea</taxon>
    </lineage>
</organism>
<evidence type="ECO:0000313" key="3">
    <source>
        <dbReference type="Proteomes" id="UP001500630"/>
    </source>
</evidence>
<dbReference type="EMBL" id="BAABDQ010000035">
    <property type="protein sequence ID" value="GAA3600375.1"/>
    <property type="molecule type" value="Genomic_DNA"/>
</dbReference>
<keyword evidence="3" id="KW-1185">Reference proteome</keyword>
<dbReference type="Proteomes" id="UP001500630">
    <property type="component" value="Unassembled WGS sequence"/>
</dbReference>
<accession>A0ABP6Z7M0</accession>
<protein>
    <submittedName>
        <fullName evidence="2">Uncharacterized protein</fullName>
    </submittedName>
</protein>
<sequence length="44" mass="4524">MCLTTLPLMNPAGPLREVPGGPLGDVLGDVLRDVPGEVPGARSR</sequence>
<gene>
    <name evidence="2" type="ORF">GCM10022419_100560</name>
</gene>
<reference evidence="3" key="1">
    <citation type="journal article" date="2019" name="Int. J. Syst. Evol. Microbiol.">
        <title>The Global Catalogue of Microorganisms (GCM) 10K type strain sequencing project: providing services to taxonomists for standard genome sequencing and annotation.</title>
        <authorList>
            <consortium name="The Broad Institute Genomics Platform"/>
            <consortium name="The Broad Institute Genome Sequencing Center for Infectious Disease"/>
            <person name="Wu L."/>
            <person name="Ma J."/>
        </authorList>
    </citation>
    <scope>NUCLEOTIDE SEQUENCE [LARGE SCALE GENOMIC DNA]</scope>
    <source>
        <strain evidence="3">JCM 17326</strain>
    </source>
</reference>
<comment type="caution">
    <text evidence="2">The sequence shown here is derived from an EMBL/GenBank/DDBJ whole genome shotgun (WGS) entry which is preliminary data.</text>
</comment>